<protein>
    <submittedName>
        <fullName evidence="2">Uncharacterized protein</fullName>
    </submittedName>
</protein>
<evidence type="ECO:0000313" key="3">
    <source>
        <dbReference type="Proteomes" id="UP000823941"/>
    </source>
</evidence>
<evidence type="ECO:0000256" key="1">
    <source>
        <dbReference type="SAM" id="MobiDB-lite"/>
    </source>
</evidence>
<accession>A0ABQ7QHJ6</accession>
<reference evidence="2 3" key="1">
    <citation type="submission" date="2021-06" db="EMBL/GenBank/DDBJ databases">
        <title>A haploid diamondback moth (Plutella xylostella L.) genome assembly resolves 31 chromosomes and identifies a diamide resistance mutation.</title>
        <authorList>
            <person name="Ward C.M."/>
            <person name="Perry K.D."/>
            <person name="Baker G."/>
            <person name="Powis K."/>
            <person name="Heckel D.G."/>
            <person name="Baxter S.W."/>
        </authorList>
    </citation>
    <scope>NUCLEOTIDE SEQUENCE [LARGE SCALE GENOMIC DNA]</scope>
    <source>
        <strain evidence="2 3">LV</strain>
        <tissue evidence="2">Single pupa</tissue>
    </source>
</reference>
<proteinExistence type="predicted"/>
<dbReference type="Proteomes" id="UP000823941">
    <property type="component" value="Chromosome 14"/>
</dbReference>
<gene>
    <name evidence="2" type="ORF">JYU34_010056</name>
</gene>
<comment type="caution">
    <text evidence="2">The sequence shown here is derived from an EMBL/GenBank/DDBJ whole genome shotgun (WGS) entry which is preliminary data.</text>
</comment>
<feature type="compositionally biased region" description="Low complexity" evidence="1">
    <location>
        <begin position="32"/>
        <end position="49"/>
    </location>
</feature>
<sequence length="86" mass="9743">MYTRSKAKSESRLQNVPSTSHDVPRRRHSPQAVSEQSNSSRASRRSVISVEARRKRLETEAAEEKARLLLAMEQAALEQAKLDAMH</sequence>
<name>A0ABQ7QHJ6_PLUXY</name>
<keyword evidence="3" id="KW-1185">Reference proteome</keyword>
<evidence type="ECO:0000313" key="2">
    <source>
        <dbReference type="EMBL" id="KAG7304708.1"/>
    </source>
</evidence>
<dbReference type="EMBL" id="JAHIBW010000014">
    <property type="protein sequence ID" value="KAG7304708.1"/>
    <property type="molecule type" value="Genomic_DNA"/>
</dbReference>
<feature type="compositionally biased region" description="Polar residues" evidence="1">
    <location>
        <begin position="12"/>
        <end position="21"/>
    </location>
</feature>
<feature type="region of interest" description="Disordered" evidence="1">
    <location>
        <begin position="1"/>
        <end position="49"/>
    </location>
</feature>
<organism evidence="2 3">
    <name type="scientific">Plutella xylostella</name>
    <name type="common">Diamondback moth</name>
    <name type="synonym">Plutella maculipennis</name>
    <dbReference type="NCBI Taxonomy" id="51655"/>
    <lineage>
        <taxon>Eukaryota</taxon>
        <taxon>Metazoa</taxon>
        <taxon>Ecdysozoa</taxon>
        <taxon>Arthropoda</taxon>
        <taxon>Hexapoda</taxon>
        <taxon>Insecta</taxon>
        <taxon>Pterygota</taxon>
        <taxon>Neoptera</taxon>
        <taxon>Endopterygota</taxon>
        <taxon>Lepidoptera</taxon>
        <taxon>Glossata</taxon>
        <taxon>Ditrysia</taxon>
        <taxon>Yponomeutoidea</taxon>
        <taxon>Plutellidae</taxon>
        <taxon>Plutella</taxon>
    </lineage>
</organism>